<dbReference type="PANTHER" id="PTHR11138:SF5">
    <property type="entry name" value="METHIONYL-TRNA FORMYLTRANSFERASE, MITOCHONDRIAL"/>
    <property type="match status" value="1"/>
</dbReference>
<dbReference type="Gene3D" id="3.40.50.12230">
    <property type="match status" value="1"/>
</dbReference>
<dbReference type="EC" id="2.1.2.9" evidence="2 5"/>
<dbReference type="HAMAP" id="MF_00182">
    <property type="entry name" value="Formyl_trans"/>
    <property type="match status" value="1"/>
</dbReference>
<feature type="domain" description="Formyl transferase N-terminal" evidence="6">
    <location>
        <begin position="3"/>
        <end position="174"/>
    </location>
</feature>
<dbReference type="Proteomes" id="UP000315017">
    <property type="component" value="Chromosome"/>
</dbReference>
<dbReference type="InterPro" id="IPR005793">
    <property type="entry name" value="Formyl_trans_C"/>
</dbReference>
<dbReference type="Pfam" id="PF00551">
    <property type="entry name" value="Formyl_trans_N"/>
    <property type="match status" value="1"/>
</dbReference>
<evidence type="ECO:0000256" key="2">
    <source>
        <dbReference type="ARBA" id="ARBA00012261"/>
    </source>
</evidence>
<evidence type="ECO:0000313" key="9">
    <source>
        <dbReference type="Proteomes" id="UP000315017"/>
    </source>
</evidence>
<accession>A0A517YL28</accession>
<dbReference type="PANTHER" id="PTHR11138">
    <property type="entry name" value="METHIONYL-TRNA FORMYLTRANSFERASE"/>
    <property type="match status" value="1"/>
</dbReference>
<dbReference type="GO" id="GO:0004479">
    <property type="term" value="F:methionyl-tRNA formyltransferase activity"/>
    <property type="evidence" value="ECO:0007669"/>
    <property type="project" value="UniProtKB-UniRule"/>
</dbReference>
<dbReference type="InterPro" id="IPR011034">
    <property type="entry name" value="Formyl_transferase-like_C_sf"/>
</dbReference>
<evidence type="ECO:0000259" key="6">
    <source>
        <dbReference type="Pfam" id="PF00551"/>
    </source>
</evidence>
<gene>
    <name evidence="5 8" type="primary">fmt</name>
    <name evidence="8" type="ORF">ETAA8_60840</name>
</gene>
<sequence>MRLLMMGTGPFAVPTFRALLDSPHEVLALVTRPTPQAKGREKASLNPMRDLAEERGLTIYAPDSINTDEAKAQLSEWNADLFVVCDYGQILSRSALGLAPLGGINLHASLLPKFRGAAPINWAILAGEEETGITVIHMTPRLDGGPCLVVCRTPIGSEETAPELEKRLSEMGVGAVLNSIDQLAKWDRFSPIGSRQPAELITKAPRLAKTDGQIDWTKSAAFIQRQVRALKPWPTTYTHWLRAAGEPLRVIIDRVTILTEPAGAEAGTVVSSDGQQLVIATGEGRLAIDALQPAGKRVLQISEFLRGYPVKPGDRFGA</sequence>
<evidence type="ECO:0000259" key="7">
    <source>
        <dbReference type="Pfam" id="PF02911"/>
    </source>
</evidence>
<dbReference type="CDD" id="cd08704">
    <property type="entry name" value="Met_tRNA_FMT_C"/>
    <property type="match status" value="1"/>
</dbReference>
<dbReference type="RefSeq" id="WP_145097243.1">
    <property type="nucleotide sequence ID" value="NZ_CP036274.1"/>
</dbReference>
<keyword evidence="3 5" id="KW-0808">Transferase</keyword>
<dbReference type="Pfam" id="PF02911">
    <property type="entry name" value="Formyl_trans_C"/>
    <property type="match status" value="1"/>
</dbReference>
<keyword evidence="9" id="KW-1185">Reference proteome</keyword>
<feature type="binding site" evidence="5">
    <location>
        <begin position="109"/>
        <end position="112"/>
    </location>
    <ligand>
        <name>(6S)-5,6,7,8-tetrahydrofolate</name>
        <dbReference type="ChEBI" id="CHEBI:57453"/>
    </ligand>
</feature>
<evidence type="ECO:0000313" key="8">
    <source>
        <dbReference type="EMBL" id="QDU30931.1"/>
    </source>
</evidence>
<dbReference type="EMBL" id="CP036274">
    <property type="protein sequence ID" value="QDU30931.1"/>
    <property type="molecule type" value="Genomic_DNA"/>
</dbReference>
<comment type="function">
    <text evidence="5">Attaches a formyl group to the free amino group of methionyl-tRNA(fMet). The formyl group appears to play a dual role in the initiator identity of N-formylmethionyl-tRNA by promoting its recognition by IF2 and preventing the misappropriation of this tRNA by the elongation apparatus.</text>
</comment>
<dbReference type="KEGG" id="aagg:ETAA8_60840"/>
<evidence type="ECO:0000256" key="3">
    <source>
        <dbReference type="ARBA" id="ARBA00022679"/>
    </source>
</evidence>
<comment type="catalytic activity">
    <reaction evidence="5">
        <text>L-methionyl-tRNA(fMet) + (6R)-10-formyltetrahydrofolate = N-formyl-L-methionyl-tRNA(fMet) + (6S)-5,6,7,8-tetrahydrofolate + H(+)</text>
        <dbReference type="Rhea" id="RHEA:24380"/>
        <dbReference type="Rhea" id="RHEA-COMP:9952"/>
        <dbReference type="Rhea" id="RHEA-COMP:9953"/>
        <dbReference type="ChEBI" id="CHEBI:15378"/>
        <dbReference type="ChEBI" id="CHEBI:57453"/>
        <dbReference type="ChEBI" id="CHEBI:78530"/>
        <dbReference type="ChEBI" id="CHEBI:78844"/>
        <dbReference type="ChEBI" id="CHEBI:195366"/>
        <dbReference type="EC" id="2.1.2.9"/>
    </reaction>
</comment>
<dbReference type="InterPro" id="IPR041711">
    <property type="entry name" value="Met-tRNA-FMT_N"/>
</dbReference>
<organism evidence="8 9">
    <name type="scientific">Anatilimnocola aggregata</name>
    <dbReference type="NCBI Taxonomy" id="2528021"/>
    <lineage>
        <taxon>Bacteria</taxon>
        <taxon>Pseudomonadati</taxon>
        <taxon>Planctomycetota</taxon>
        <taxon>Planctomycetia</taxon>
        <taxon>Pirellulales</taxon>
        <taxon>Pirellulaceae</taxon>
        <taxon>Anatilimnocola</taxon>
    </lineage>
</organism>
<dbReference type="NCBIfam" id="TIGR00460">
    <property type="entry name" value="fmt"/>
    <property type="match status" value="1"/>
</dbReference>
<dbReference type="InterPro" id="IPR036477">
    <property type="entry name" value="Formyl_transf_N_sf"/>
</dbReference>
<keyword evidence="4 5" id="KW-0648">Protein biosynthesis</keyword>
<dbReference type="InterPro" id="IPR005794">
    <property type="entry name" value="Fmt"/>
</dbReference>
<dbReference type="AlphaFoldDB" id="A0A517YL28"/>
<proteinExistence type="inferred from homology"/>
<dbReference type="InterPro" id="IPR044135">
    <property type="entry name" value="Met-tRNA-FMT_C"/>
</dbReference>
<dbReference type="SUPFAM" id="SSF53328">
    <property type="entry name" value="Formyltransferase"/>
    <property type="match status" value="1"/>
</dbReference>
<dbReference type="CDD" id="cd08646">
    <property type="entry name" value="FMT_core_Met-tRNA-FMT_N"/>
    <property type="match status" value="1"/>
</dbReference>
<name>A0A517YL28_9BACT</name>
<evidence type="ECO:0000256" key="4">
    <source>
        <dbReference type="ARBA" id="ARBA00022917"/>
    </source>
</evidence>
<reference evidence="8 9" key="1">
    <citation type="submission" date="2019-02" db="EMBL/GenBank/DDBJ databases">
        <title>Deep-cultivation of Planctomycetes and their phenomic and genomic characterization uncovers novel biology.</title>
        <authorList>
            <person name="Wiegand S."/>
            <person name="Jogler M."/>
            <person name="Boedeker C."/>
            <person name="Pinto D."/>
            <person name="Vollmers J."/>
            <person name="Rivas-Marin E."/>
            <person name="Kohn T."/>
            <person name="Peeters S.H."/>
            <person name="Heuer A."/>
            <person name="Rast P."/>
            <person name="Oberbeckmann S."/>
            <person name="Bunk B."/>
            <person name="Jeske O."/>
            <person name="Meyerdierks A."/>
            <person name="Storesund J.E."/>
            <person name="Kallscheuer N."/>
            <person name="Luecker S."/>
            <person name="Lage O.M."/>
            <person name="Pohl T."/>
            <person name="Merkel B.J."/>
            <person name="Hornburger P."/>
            <person name="Mueller R.-W."/>
            <person name="Bruemmer F."/>
            <person name="Labrenz M."/>
            <person name="Spormann A.M."/>
            <person name="Op den Camp H."/>
            <person name="Overmann J."/>
            <person name="Amann R."/>
            <person name="Jetten M.S.M."/>
            <person name="Mascher T."/>
            <person name="Medema M.H."/>
            <person name="Devos D.P."/>
            <person name="Kaster A.-K."/>
            <person name="Ovreas L."/>
            <person name="Rohde M."/>
            <person name="Galperin M.Y."/>
            <person name="Jogler C."/>
        </authorList>
    </citation>
    <scope>NUCLEOTIDE SEQUENCE [LARGE SCALE GENOMIC DNA]</scope>
    <source>
        <strain evidence="8 9">ETA_A8</strain>
    </source>
</reference>
<dbReference type="OrthoDB" id="9802815at2"/>
<evidence type="ECO:0000256" key="1">
    <source>
        <dbReference type="ARBA" id="ARBA00010699"/>
    </source>
</evidence>
<evidence type="ECO:0000256" key="5">
    <source>
        <dbReference type="HAMAP-Rule" id="MF_00182"/>
    </source>
</evidence>
<comment type="similarity">
    <text evidence="1 5">Belongs to the Fmt family.</text>
</comment>
<dbReference type="SUPFAM" id="SSF50486">
    <property type="entry name" value="FMT C-terminal domain-like"/>
    <property type="match status" value="1"/>
</dbReference>
<protein>
    <recommendedName>
        <fullName evidence="2 5">Methionyl-tRNA formyltransferase</fullName>
        <ecNumber evidence="2 5">2.1.2.9</ecNumber>
    </recommendedName>
</protein>
<feature type="domain" description="Formyl transferase C-terminal" evidence="7">
    <location>
        <begin position="207"/>
        <end position="308"/>
    </location>
</feature>
<dbReference type="InterPro" id="IPR002376">
    <property type="entry name" value="Formyl_transf_N"/>
</dbReference>
<dbReference type="GO" id="GO:0005829">
    <property type="term" value="C:cytosol"/>
    <property type="evidence" value="ECO:0007669"/>
    <property type="project" value="TreeGrafter"/>
</dbReference>